<dbReference type="Proteomes" id="UP000799441">
    <property type="component" value="Unassembled WGS sequence"/>
</dbReference>
<proteinExistence type="predicted"/>
<evidence type="ECO:0000313" key="3">
    <source>
        <dbReference type="Proteomes" id="UP000799441"/>
    </source>
</evidence>
<organism evidence="2 3">
    <name type="scientific">Polychaeton citri CBS 116435</name>
    <dbReference type="NCBI Taxonomy" id="1314669"/>
    <lineage>
        <taxon>Eukaryota</taxon>
        <taxon>Fungi</taxon>
        <taxon>Dikarya</taxon>
        <taxon>Ascomycota</taxon>
        <taxon>Pezizomycotina</taxon>
        <taxon>Dothideomycetes</taxon>
        <taxon>Dothideomycetidae</taxon>
        <taxon>Capnodiales</taxon>
        <taxon>Capnodiaceae</taxon>
        <taxon>Polychaeton</taxon>
    </lineage>
</organism>
<comment type="caution">
    <text evidence="2">The sequence shown here is derived from an EMBL/GenBank/DDBJ whole genome shotgun (WGS) entry which is preliminary data.</text>
</comment>
<dbReference type="EMBL" id="MU003789">
    <property type="protein sequence ID" value="KAF2721533.1"/>
    <property type="molecule type" value="Genomic_DNA"/>
</dbReference>
<keyword evidence="3" id="KW-1185">Reference proteome</keyword>
<accession>A0A9P4Q6J3</accession>
<dbReference type="AlphaFoldDB" id="A0A9P4Q6J3"/>
<name>A0A9P4Q6J3_9PEZI</name>
<evidence type="ECO:0000313" key="2">
    <source>
        <dbReference type="EMBL" id="KAF2721533.1"/>
    </source>
</evidence>
<evidence type="ECO:0000256" key="1">
    <source>
        <dbReference type="SAM" id="MobiDB-lite"/>
    </source>
</evidence>
<gene>
    <name evidence="2" type="ORF">K431DRAFT_68394</name>
</gene>
<reference evidence="2" key="1">
    <citation type="journal article" date="2020" name="Stud. Mycol.">
        <title>101 Dothideomycetes genomes: a test case for predicting lifestyles and emergence of pathogens.</title>
        <authorList>
            <person name="Haridas S."/>
            <person name="Albert R."/>
            <person name="Binder M."/>
            <person name="Bloem J."/>
            <person name="Labutti K."/>
            <person name="Salamov A."/>
            <person name="Andreopoulos B."/>
            <person name="Baker S."/>
            <person name="Barry K."/>
            <person name="Bills G."/>
            <person name="Bluhm B."/>
            <person name="Cannon C."/>
            <person name="Castanera R."/>
            <person name="Culley D."/>
            <person name="Daum C."/>
            <person name="Ezra D."/>
            <person name="Gonzalez J."/>
            <person name="Henrissat B."/>
            <person name="Kuo A."/>
            <person name="Liang C."/>
            <person name="Lipzen A."/>
            <person name="Lutzoni F."/>
            <person name="Magnuson J."/>
            <person name="Mondo S."/>
            <person name="Nolan M."/>
            <person name="Ohm R."/>
            <person name="Pangilinan J."/>
            <person name="Park H.-J."/>
            <person name="Ramirez L."/>
            <person name="Alfaro M."/>
            <person name="Sun H."/>
            <person name="Tritt A."/>
            <person name="Yoshinaga Y."/>
            <person name="Zwiers L.-H."/>
            <person name="Turgeon B."/>
            <person name="Goodwin S."/>
            <person name="Spatafora J."/>
            <person name="Crous P."/>
            <person name="Grigoriev I."/>
        </authorList>
    </citation>
    <scope>NUCLEOTIDE SEQUENCE</scope>
    <source>
        <strain evidence="2">CBS 116435</strain>
    </source>
</reference>
<sequence>MNAGNEVPRQNMSQIETQWASRRLQPCIFAVIFALERRFLPFETEREPYSTKQGQAGGAASASSPPQPSKDQGTPSGRVIDRTNARHRLFFPSDRCGGHTTSFWRQASDCRSPRVQVDGFLWLRSVALHTTWVLLPYAVWYCMVVYAVCCTLHAVRCTLYTHGVHTPRYNAPSCASSSLWLCGERLCLRVPCTGAGCSYA</sequence>
<protein>
    <submittedName>
        <fullName evidence="2">Uncharacterized protein</fullName>
    </submittedName>
</protein>
<feature type="region of interest" description="Disordered" evidence="1">
    <location>
        <begin position="46"/>
        <end position="78"/>
    </location>
</feature>